<feature type="chain" id="PRO_5012500127" evidence="2">
    <location>
        <begin position="26"/>
        <end position="325"/>
    </location>
</feature>
<proteinExistence type="inferred from homology"/>
<comment type="similarity">
    <text evidence="1">Belongs to the UPF0065 (bug) family.</text>
</comment>
<dbReference type="PANTHER" id="PTHR42928:SF5">
    <property type="entry name" value="BLR1237 PROTEIN"/>
    <property type="match status" value="1"/>
</dbReference>
<reference evidence="3 4" key="1">
    <citation type="submission" date="2016-11" db="EMBL/GenBank/DDBJ databases">
        <authorList>
            <person name="Jaros S."/>
            <person name="Januszkiewicz K."/>
            <person name="Wedrychowicz H."/>
        </authorList>
    </citation>
    <scope>NUCLEOTIDE SEQUENCE [LARGE SCALE GENOMIC DNA]</scope>
    <source>
        <strain evidence="3 4">CGMCC 1.10190</strain>
    </source>
</reference>
<sequence length="325" mass="33393">MSKYTALFAATAALMATAVLPAAHAQDSAASPVRLIVPYVPGGSTDTVARLIAPAISKELGVPVVVENRGGANGTIGLQAVARAAADGTVFGITDSAFVVSPSLVKTLPYDTRKDFKAVVLVAASPQVLTVNPDVPVKSVKDLVALAKQSPGKYSFASAGGGTAIHIAGEQLKLAAGIDLLHVPYRGLGPALIDVMGGQVTLVFGGPHTTKQQVAAGKLRALAITGPHRSPAMPEVMTFAEAGYPGVDMVTTNGIVAPAGTPDAIISRVNRAVVNALATDAELKRHFDELGLEPLGGTPEAFTTWIDTQLDKWQQLVQAAGIQVD</sequence>
<dbReference type="CDD" id="cd13578">
    <property type="entry name" value="PBP2_Bug27"/>
    <property type="match status" value="1"/>
</dbReference>
<dbReference type="Proteomes" id="UP000184226">
    <property type="component" value="Unassembled WGS sequence"/>
</dbReference>
<dbReference type="Gene3D" id="3.40.190.150">
    <property type="entry name" value="Bordetella uptake gene, domain 1"/>
    <property type="match status" value="1"/>
</dbReference>
<evidence type="ECO:0000313" key="3">
    <source>
        <dbReference type="EMBL" id="SHH95683.1"/>
    </source>
</evidence>
<evidence type="ECO:0000256" key="1">
    <source>
        <dbReference type="ARBA" id="ARBA00006987"/>
    </source>
</evidence>
<dbReference type="PIRSF" id="PIRSF017082">
    <property type="entry name" value="YflP"/>
    <property type="match status" value="1"/>
</dbReference>
<dbReference type="EMBL" id="FQXE01000006">
    <property type="protein sequence ID" value="SHH95683.1"/>
    <property type="molecule type" value="Genomic_DNA"/>
</dbReference>
<dbReference type="InterPro" id="IPR042100">
    <property type="entry name" value="Bug_dom1"/>
</dbReference>
<dbReference type="STRING" id="658167.SAMN04488135_106198"/>
<dbReference type="Gene3D" id="3.40.190.10">
    <property type="entry name" value="Periplasmic binding protein-like II"/>
    <property type="match status" value="1"/>
</dbReference>
<gene>
    <name evidence="3" type="ORF">SAMN04488135_106198</name>
</gene>
<name>A0A1M5X8Z4_9BURK</name>
<keyword evidence="3" id="KW-0675">Receptor</keyword>
<accession>A0A1M5X8Z4</accession>
<keyword evidence="2" id="KW-0732">Signal</keyword>
<evidence type="ECO:0000256" key="2">
    <source>
        <dbReference type="SAM" id="SignalP"/>
    </source>
</evidence>
<dbReference type="InterPro" id="IPR005064">
    <property type="entry name" value="BUG"/>
</dbReference>
<dbReference type="SUPFAM" id="SSF53850">
    <property type="entry name" value="Periplasmic binding protein-like II"/>
    <property type="match status" value="1"/>
</dbReference>
<dbReference type="PANTHER" id="PTHR42928">
    <property type="entry name" value="TRICARBOXYLATE-BINDING PROTEIN"/>
    <property type="match status" value="1"/>
</dbReference>
<dbReference type="RefSeq" id="WP_073103688.1">
    <property type="nucleotide sequence ID" value="NZ_FQXE01000006.1"/>
</dbReference>
<protein>
    <submittedName>
        <fullName evidence="3">Tripartite-type tricarboxylate transporter, receptor component TctC</fullName>
    </submittedName>
</protein>
<dbReference type="AlphaFoldDB" id="A0A1M5X8Z4"/>
<feature type="signal peptide" evidence="2">
    <location>
        <begin position="1"/>
        <end position="25"/>
    </location>
</feature>
<organism evidence="3 4">
    <name type="scientific">Pollutimonas bauzanensis</name>
    <dbReference type="NCBI Taxonomy" id="658167"/>
    <lineage>
        <taxon>Bacteria</taxon>
        <taxon>Pseudomonadati</taxon>
        <taxon>Pseudomonadota</taxon>
        <taxon>Betaproteobacteria</taxon>
        <taxon>Burkholderiales</taxon>
        <taxon>Alcaligenaceae</taxon>
        <taxon>Pollutimonas</taxon>
    </lineage>
</organism>
<dbReference type="Pfam" id="PF03401">
    <property type="entry name" value="TctC"/>
    <property type="match status" value="1"/>
</dbReference>
<evidence type="ECO:0000313" key="4">
    <source>
        <dbReference type="Proteomes" id="UP000184226"/>
    </source>
</evidence>
<keyword evidence="4" id="KW-1185">Reference proteome</keyword>